<reference evidence="2" key="1">
    <citation type="submission" date="2017-04" db="EMBL/GenBank/DDBJ databases">
        <authorList>
            <person name="Varghese N."/>
            <person name="Submissions S."/>
        </authorList>
    </citation>
    <scope>NUCLEOTIDE SEQUENCE [LARGE SCALE GENOMIC DNA]</scope>
</reference>
<evidence type="ECO:0000313" key="1">
    <source>
        <dbReference type="EMBL" id="SMQ74282.1"/>
    </source>
</evidence>
<dbReference type="RefSeq" id="WP_086438383.1">
    <property type="nucleotide sequence ID" value="NZ_FXWG01000003.1"/>
</dbReference>
<organism evidence="1 2">
    <name type="scientific">Altererythrobacter xiamenensis</name>
    <dbReference type="NCBI Taxonomy" id="1316679"/>
    <lineage>
        <taxon>Bacteria</taxon>
        <taxon>Pseudomonadati</taxon>
        <taxon>Pseudomonadota</taxon>
        <taxon>Alphaproteobacteria</taxon>
        <taxon>Sphingomonadales</taxon>
        <taxon>Erythrobacteraceae</taxon>
        <taxon>Altererythrobacter</taxon>
    </lineage>
</organism>
<proteinExistence type="predicted"/>
<accession>A0A1Y6FN44</accession>
<name>A0A1Y6FN44_9SPHN</name>
<keyword evidence="2" id="KW-1185">Reference proteome</keyword>
<gene>
    <name evidence="1" type="ORF">SAMN06297468_2513</name>
</gene>
<dbReference type="Proteomes" id="UP000194420">
    <property type="component" value="Unassembled WGS sequence"/>
</dbReference>
<dbReference type="AlphaFoldDB" id="A0A1Y6FN44"/>
<dbReference type="OrthoDB" id="9930030at2"/>
<protein>
    <submittedName>
        <fullName evidence="1">Uncharacterized protein</fullName>
    </submittedName>
</protein>
<dbReference type="EMBL" id="FXWG01000003">
    <property type="protein sequence ID" value="SMQ74282.1"/>
    <property type="molecule type" value="Genomic_DNA"/>
</dbReference>
<sequence>MKLNEAQFVEATRAVAQTVLDAFEAYGFERDDAANVAGAAMAEIIARQIGPYEACERLRDVADKCEKQVLGEIGVD</sequence>
<evidence type="ECO:0000313" key="2">
    <source>
        <dbReference type="Proteomes" id="UP000194420"/>
    </source>
</evidence>